<reference evidence="2" key="1">
    <citation type="submission" date="2021-10" db="EMBL/GenBank/DDBJ databases">
        <title>Anaerobic single-cell dispensing facilitates the cultivation of human gut bacteria.</title>
        <authorList>
            <person name="Afrizal A."/>
        </authorList>
    </citation>
    <scope>NUCLEOTIDE SEQUENCE</scope>
    <source>
        <strain evidence="2">CLA-AA-H215</strain>
    </source>
</reference>
<evidence type="ECO:0000313" key="2">
    <source>
        <dbReference type="EMBL" id="MCC2230215.1"/>
    </source>
</evidence>
<proteinExistence type="predicted"/>
<dbReference type="Pfam" id="PF01243">
    <property type="entry name" value="PNPOx_N"/>
    <property type="match status" value="1"/>
</dbReference>
<sequence length="142" mass="16819">MNRVLNFLRESEVFYIATVEGDYPRLRPFDAVMKFENRLYIQTSREKDVYHQLKANPHVEICTAEPGRKWIRIMADAYEDDRREARCQMLKCMPFLKNRYNADDGKMTVFYLTNIKAAIYTNHAPTEVIECDDGKFPPQDKK</sequence>
<organism evidence="2 3">
    <name type="scientific">Hominifimenecus microfluidus</name>
    <dbReference type="NCBI Taxonomy" id="2885348"/>
    <lineage>
        <taxon>Bacteria</taxon>
        <taxon>Bacillati</taxon>
        <taxon>Bacillota</taxon>
        <taxon>Clostridia</taxon>
        <taxon>Lachnospirales</taxon>
        <taxon>Lachnospiraceae</taxon>
        <taxon>Hominifimenecus</taxon>
    </lineage>
</organism>
<evidence type="ECO:0000313" key="3">
    <source>
        <dbReference type="Proteomes" id="UP001198182"/>
    </source>
</evidence>
<evidence type="ECO:0000259" key="1">
    <source>
        <dbReference type="Pfam" id="PF01243"/>
    </source>
</evidence>
<dbReference type="Proteomes" id="UP001198182">
    <property type="component" value="Unassembled WGS sequence"/>
</dbReference>
<comment type="caution">
    <text evidence="2">The sequence shown here is derived from an EMBL/GenBank/DDBJ whole genome shotgun (WGS) entry which is preliminary data.</text>
</comment>
<dbReference type="EMBL" id="JAJEQR010000009">
    <property type="protein sequence ID" value="MCC2230215.1"/>
    <property type="molecule type" value="Genomic_DNA"/>
</dbReference>
<protein>
    <submittedName>
        <fullName evidence="2">Pyridoxamine 5'-phosphate oxidase family protein</fullName>
    </submittedName>
</protein>
<keyword evidence="3" id="KW-1185">Reference proteome</keyword>
<dbReference type="InterPro" id="IPR012349">
    <property type="entry name" value="Split_barrel_FMN-bd"/>
</dbReference>
<accession>A0AAE3JEF2</accession>
<dbReference type="AlphaFoldDB" id="A0AAE3JEF2"/>
<dbReference type="RefSeq" id="WP_308452924.1">
    <property type="nucleotide sequence ID" value="NZ_JAJEQR010000009.1"/>
</dbReference>
<name>A0AAE3JEF2_9FIRM</name>
<dbReference type="SUPFAM" id="SSF50475">
    <property type="entry name" value="FMN-binding split barrel"/>
    <property type="match status" value="1"/>
</dbReference>
<gene>
    <name evidence="2" type="ORF">LKD81_04260</name>
</gene>
<dbReference type="Gene3D" id="2.30.110.10">
    <property type="entry name" value="Electron Transport, Fmn-binding Protein, Chain A"/>
    <property type="match status" value="1"/>
</dbReference>
<dbReference type="InterPro" id="IPR011576">
    <property type="entry name" value="Pyridox_Oxase_N"/>
</dbReference>
<feature type="domain" description="Pyridoxamine 5'-phosphate oxidase N-terminal" evidence="1">
    <location>
        <begin position="5"/>
        <end position="77"/>
    </location>
</feature>